<feature type="domain" description="Phage MuF C-terminal" evidence="2">
    <location>
        <begin position="517"/>
        <end position="618"/>
    </location>
</feature>
<name>A0A6J5NJZ4_9CAUD</name>
<dbReference type="Pfam" id="PF18857">
    <property type="entry name" value="LPD38"/>
    <property type="match status" value="1"/>
</dbReference>
<protein>
    <recommendedName>
        <fullName evidence="5">Large polyvalent protein associated domain-containing protein</fullName>
    </recommendedName>
</protein>
<feature type="region of interest" description="Disordered" evidence="1">
    <location>
        <begin position="62"/>
        <end position="100"/>
    </location>
</feature>
<organism evidence="4">
    <name type="scientific">uncultured Caudovirales phage</name>
    <dbReference type="NCBI Taxonomy" id="2100421"/>
    <lineage>
        <taxon>Viruses</taxon>
        <taxon>Duplodnaviria</taxon>
        <taxon>Heunggongvirae</taxon>
        <taxon>Uroviricota</taxon>
        <taxon>Caudoviricetes</taxon>
        <taxon>Peduoviridae</taxon>
        <taxon>Maltschvirus</taxon>
        <taxon>Maltschvirus maltsch</taxon>
    </lineage>
</organism>
<feature type="compositionally biased region" description="Low complexity" evidence="1">
    <location>
        <begin position="62"/>
        <end position="78"/>
    </location>
</feature>
<feature type="region of interest" description="Disordered" evidence="1">
    <location>
        <begin position="689"/>
        <end position="711"/>
    </location>
</feature>
<evidence type="ECO:0008006" key="5">
    <source>
        <dbReference type="Google" id="ProtNLM"/>
    </source>
</evidence>
<evidence type="ECO:0000259" key="2">
    <source>
        <dbReference type="Pfam" id="PF18819"/>
    </source>
</evidence>
<accession>A0A6J5NJZ4</accession>
<evidence type="ECO:0000259" key="3">
    <source>
        <dbReference type="Pfam" id="PF18857"/>
    </source>
</evidence>
<dbReference type="InterPro" id="IPR041131">
    <property type="entry name" value="MuF_C"/>
</dbReference>
<proteinExistence type="predicted"/>
<evidence type="ECO:0000313" key="4">
    <source>
        <dbReference type="EMBL" id="CAB4159173.1"/>
    </source>
</evidence>
<dbReference type="Pfam" id="PF18819">
    <property type="entry name" value="MuF_C"/>
    <property type="match status" value="1"/>
</dbReference>
<sequence>MAELNTCMRLIARMSQADQDDLVERVDAYIASGLPPQSAQTMAIADMIAELEREATEIRELAQAQRPTPAPAAGSDPAPAEPEAPPAPPSRVPELASRVAQAKANGGTAEYWLGRVRAAAREQGITEAELAQDGVLDRVEALAPRLSKAEALAALRGEVARAAQPEAPALSAREQTDTEEFKAWFGRSTIVNEDGSPKVMYHGTARDITAFRAKQAGSIFVTPRPNFASDFSELSIQWMVENIDQVLGKEEAKRVKDEARQMLVTLKGEQWVKDEEASGDPLWASNQRYREALVAAMPSGPNVLPLYVKAERPFDPDNEAVRKRVIRQLLLDRGVTNAQGRTSIADEDGKPTPWDARTMDGTLTAILSNWSLIEQPWFQEALREMGFDSYYVKEGGVKNLAVYKPTQLKSAVGNSGAFDPNNPDIRYSTREELTNYLAGRNKTLSRVNPASVLESDISKAAQAIDIAKRETAGGKYESLEVPIGPVPHVLHMMGAPMQMMKVDTSIVYKLLNDPQKHRELLRPFTARQLVEALYNPAMVLRDPKERGTYRVVTDLPGAKAPLTFVVMTNALTAGGKTKVTAIKSLYDRLIVSADPRADTLLKSVLTGDVLYADVEKAQRAINDFRAQFRRSPARQASGKNVPQEDTDPIDSAWKSIRDVLLDGVGRKSIKTDLDLIRFIGNNYRADERKDGWEDAPSFSQRQPQSPGWSATLPAPSRLERVVYELQDKQVDLKKVTAAVRETAGQLNDRQDAYLREELYHGRVADRTQAFLNNELQPLLVELRAAGVKLEDFEQYLHARHAKERNAAMMAINRDRPDNDALSGMSDALADTILANAPPVLAKLAARVDAMTEGTRTLMEVSGLETAETVNALRNAYQFYVPLKRDDLHPDDREMTGSGFNMRGSNLKRAVGSTARVTNILSHIVEQREAAIVRAEKNLVGMALYSMALKAPDPAFWRADMVPTVRRIDERQSIFNPGLGAMMPNPNYGQVVEMADTNYKLRPEVLTIKVNGEDRVIVFNDRNERAARMAQALKNLDAEPLNGLMRIVGKGTRWLASVNTQYNPVFTIVNGLRDLQGAVVNLGSTPLRGMEAKLVGDAFRHGYATGWRVARDPRAGGAWADLYRELSARGGLTGWRDSYTGISERAEALQGAIRQLDEGVPMRAGRAIVGVVSDLNLAVENGIRLAAYKAGLDRGLTKDQAASIAKNLTVNFNRKGRLGGQIGALYAFFNAAVQGTARLADVVKGPTGKRVIAGGLLLGVLQAALLRSMDDEDEEAVPDWQRERNFIIPVGDKLVMIPMPLGLHVIPNVGRHVADAAFAVYDGQPIDGWRRFVGLATTFLDAFNPIGGAADPAQMIAPTVVDPLIQLGQNKDFGGNPIFRERSEFTQWKSGDSLGRDSTNPAYKLAASAINRITGGEGGVRNIELQGTLGSVASPQPEALRFLVETVGGGVWRESEKLLESLIAAADPGADAEPHRLPLLGRFYGDLSTPQAPMSAFYERLGKVEAARQALKRAEDAGADVDAIYDRRPEVALADRAGQIRREIAELREQRRTMQIEGSTDIELKEMDEAIATLMRDFNAEYREATRREPATAP</sequence>
<feature type="domain" description="Large polyvalent protein associated" evidence="3">
    <location>
        <begin position="1274"/>
        <end position="1478"/>
    </location>
</feature>
<feature type="compositionally biased region" description="Polar residues" evidence="1">
    <location>
        <begin position="697"/>
        <end position="708"/>
    </location>
</feature>
<dbReference type="InterPro" id="IPR040561">
    <property type="entry name" value="LPD38"/>
</dbReference>
<dbReference type="EMBL" id="LR796684">
    <property type="protein sequence ID" value="CAB4159173.1"/>
    <property type="molecule type" value="Genomic_DNA"/>
</dbReference>
<reference evidence="4" key="1">
    <citation type="submission" date="2020-04" db="EMBL/GenBank/DDBJ databases">
        <authorList>
            <person name="Chiriac C."/>
            <person name="Salcher M."/>
            <person name="Ghai R."/>
            <person name="Kavagutti S V."/>
        </authorList>
    </citation>
    <scope>NUCLEOTIDE SEQUENCE</scope>
</reference>
<gene>
    <name evidence="4" type="ORF">UFOVP707_59</name>
</gene>
<feature type="compositionally biased region" description="Pro residues" evidence="1">
    <location>
        <begin position="79"/>
        <end position="91"/>
    </location>
</feature>
<evidence type="ECO:0000256" key="1">
    <source>
        <dbReference type="SAM" id="MobiDB-lite"/>
    </source>
</evidence>